<evidence type="ECO:0000313" key="1">
    <source>
        <dbReference type="EMBL" id="MET3695654.1"/>
    </source>
</evidence>
<gene>
    <name evidence="1" type="ORF">ABID43_005223</name>
</gene>
<proteinExistence type="predicted"/>
<organism evidence="1 2">
    <name type="scientific">Methylobacterium goesingense</name>
    <dbReference type="NCBI Taxonomy" id="243690"/>
    <lineage>
        <taxon>Bacteria</taxon>
        <taxon>Pseudomonadati</taxon>
        <taxon>Pseudomonadota</taxon>
        <taxon>Alphaproteobacteria</taxon>
        <taxon>Hyphomicrobiales</taxon>
        <taxon>Methylobacteriaceae</taxon>
        <taxon>Methylobacterium</taxon>
    </lineage>
</organism>
<dbReference type="RefSeq" id="WP_238282962.1">
    <property type="nucleotide sequence ID" value="NZ_BPQL01000220.1"/>
</dbReference>
<dbReference type="SUPFAM" id="SSF53756">
    <property type="entry name" value="UDP-Glycosyltransferase/glycogen phosphorylase"/>
    <property type="match status" value="1"/>
</dbReference>
<comment type="caution">
    <text evidence="1">The sequence shown here is derived from an EMBL/GenBank/DDBJ whole genome shotgun (WGS) entry which is preliminary data.</text>
</comment>
<protein>
    <submittedName>
        <fullName evidence="1">Uncharacterized protein</fullName>
    </submittedName>
</protein>
<dbReference type="EMBL" id="JBEPMM010000039">
    <property type="protein sequence ID" value="MET3695654.1"/>
    <property type="molecule type" value="Genomic_DNA"/>
</dbReference>
<reference evidence="1 2" key="1">
    <citation type="submission" date="2024-06" db="EMBL/GenBank/DDBJ databases">
        <title>Genomic Encyclopedia of Type Strains, Phase IV (KMG-IV): sequencing the most valuable type-strain genomes for metagenomic binning, comparative biology and taxonomic classification.</title>
        <authorList>
            <person name="Goeker M."/>
        </authorList>
    </citation>
    <scope>NUCLEOTIDE SEQUENCE [LARGE SCALE GENOMIC DNA]</scope>
    <source>
        <strain evidence="1 2">DSM 21331</strain>
    </source>
</reference>
<dbReference type="Proteomes" id="UP001549145">
    <property type="component" value="Unassembled WGS sequence"/>
</dbReference>
<evidence type="ECO:0000313" key="2">
    <source>
        <dbReference type="Proteomes" id="UP001549145"/>
    </source>
</evidence>
<keyword evidence="2" id="KW-1185">Reference proteome</keyword>
<sequence length="645" mass="74193">MSNDAHDRNENNFNYDNLEGKVTVFGKLFDRDFYLLSNPDILVAGIDPLKHFVEYGWREGRTFDPMFDINQYLVSDIFKQDGSFGRFCEFFIENKSRLSKATDIIDGSQDYTEINNDSKPSLSFSEHEYKVIEPHFDSKFYLRVNQDVSSLGLNPLAHFLEYGWREKRNPTQAFSVESYLEANTDVLDAGINPFYHYIVAGKDEGRLLRRPYSEERKVIENSESMMVRAEKYKQHTISSEEINDSILIYIFSQIIKSKSIQKAVVSISHDSYVTNFGGIQNCIRDEQSLLNLNNICYIHISPSSPSLAYNQSPKSEYNLNLNLDGQYIGNISVSNFLKSIEILKKNEFKLYLVIHSILGHNTNSLSKIYRMVAPLKTSFWVHDCSTLCSNYALLRNDIEFCWAPDIDSASCSICVYGAERLSHIDSVKSLFREIQPLILFPSEAIKELWCAKSSYTFSEMLVRPHGEMIFSKELVPAVRKSKLNVAFVGMASSHKGWHVFSELATVFDKDERYEFYHFGTNKSWHSNIEFVETSVGLENRNLMVERLIKNDIDIVVQWSLCFETFSFSTCESILSGAFVVAREDSGNSAYLINAYSSGILLTDKQDLFKYFQDNAPFEDIYNYQRSTRKRGTLNLDNSSLVEIYA</sequence>
<accession>A0ABV2LDI9</accession>
<name>A0ABV2LDI9_9HYPH</name>